<dbReference type="GO" id="GO:0003677">
    <property type="term" value="F:DNA binding"/>
    <property type="evidence" value="ECO:0007669"/>
    <property type="project" value="UniProtKB-KW"/>
</dbReference>
<dbReference type="Proteomes" id="UP000290958">
    <property type="component" value="Unassembled WGS sequence"/>
</dbReference>
<dbReference type="SMART" id="SM00419">
    <property type="entry name" value="HTH_CRP"/>
    <property type="match status" value="1"/>
</dbReference>
<dbReference type="RefSeq" id="WP_129403169.1">
    <property type="nucleotide sequence ID" value="NZ_SBKP01000002.1"/>
</dbReference>
<dbReference type="Gene3D" id="1.10.10.10">
    <property type="entry name" value="Winged helix-like DNA-binding domain superfamily/Winged helix DNA-binding domain"/>
    <property type="match status" value="1"/>
</dbReference>
<dbReference type="EMBL" id="SBKP01000002">
    <property type="protein sequence ID" value="RXR30419.1"/>
    <property type="molecule type" value="Genomic_DNA"/>
</dbReference>
<reference evidence="6" key="1">
    <citation type="submission" date="2019-01" db="EMBL/GenBank/DDBJ databases">
        <title>Cytophagaceae bacterium strain CAR-16.</title>
        <authorList>
            <person name="Chen W.-M."/>
        </authorList>
    </citation>
    <scope>NUCLEOTIDE SEQUENCE [LARGE SCALE GENOMIC DNA]</scope>
    <source>
        <strain evidence="6">CHR27</strain>
    </source>
</reference>
<dbReference type="InterPro" id="IPR036390">
    <property type="entry name" value="WH_DNA-bd_sf"/>
</dbReference>
<dbReference type="InterPro" id="IPR018490">
    <property type="entry name" value="cNMP-bd_dom_sf"/>
</dbReference>
<dbReference type="SMART" id="SM00100">
    <property type="entry name" value="cNMP"/>
    <property type="match status" value="1"/>
</dbReference>
<dbReference type="OrthoDB" id="667966at2"/>
<keyword evidence="2" id="KW-0238">DNA-binding</keyword>
<protein>
    <submittedName>
        <fullName evidence="5">Crp/Fnr family transcriptional regulator</fullName>
    </submittedName>
</protein>
<evidence type="ECO:0000256" key="2">
    <source>
        <dbReference type="ARBA" id="ARBA00023125"/>
    </source>
</evidence>
<dbReference type="Pfam" id="PF00027">
    <property type="entry name" value="cNMP_binding"/>
    <property type="match status" value="1"/>
</dbReference>
<dbReference type="CDD" id="cd00092">
    <property type="entry name" value="HTH_CRP"/>
    <property type="match status" value="1"/>
</dbReference>
<dbReference type="PANTHER" id="PTHR24567:SF75">
    <property type="entry name" value="FUMARATE AND NITRATE REDUCTION REGULATORY PROTEIN"/>
    <property type="match status" value="1"/>
</dbReference>
<sequence length="232" mass="25860">MDHCSTCVVRNRAICSALEMDEISLLGKMGRHHKLVAGQTLIWEGEDSLLVANVIDGILKLSTSLSDGREQIVGVVYPSDFIGRPFGTRTQHNVTALTDAHVCTFSSSDFDRFAQSHPELEHKLLERTLAELDRTRRWLLLLGRMTASEKLAHFLLDMSQRLVRPDCANDGPVDGFDLPFGRQQIADILGLTIETVSRRLNDFKVQGLIAVPSRRRIEILDRDGLEGIAEAA</sequence>
<keyword evidence="3" id="KW-0804">Transcription</keyword>
<dbReference type="SUPFAM" id="SSF46785">
    <property type="entry name" value="Winged helix' DNA-binding domain"/>
    <property type="match status" value="1"/>
</dbReference>
<accession>A0A4Q1KMJ5</accession>
<dbReference type="GO" id="GO:0005829">
    <property type="term" value="C:cytosol"/>
    <property type="evidence" value="ECO:0007669"/>
    <property type="project" value="TreeGrafter"/>
</dbReference>
<evidence type="ECO:0000313" key="6">
    <source>
        <dbReference type="Proteomes" id="UP000290958"/>
    </source>
</evidence>
<name>A0A4Q1KMJ5_9SPHN</name>
<dbReference type="InterPro" id="IPR014710">
    <property type="entry name" value="RmlC-like_jellyroll"/>
</dbReference>
<dbReference type="InterPro" id="IPR050397">
    <property type="entry name" value="Env_Response_Regulators"/>
</dbReference>
<dbReference type="AlphaFoldDB" id="A0A4Q1KMJ5"/>
<evidence type="ECO:0000256" key="3">
    <source>
        <dbReference type="ARBA" id="ARBA00023163"/>
    </source>
</evidence>
<dbReference type="Gene3D" id="2.60.120.10">
    <property type="entry name" value="Jelly Rolls"/>
    <property type="match status" value="1"/>
</dbReference>
<keyword evidence="6" id="KW-1185">Reference proteome</keyword>
<dbReference type="InterPro" id="IPR012318">
    <property type="entry name" value="HTH_CRP"/>
</dbReference>
<organism evidence="5 6">
    <name type="scientific">Sphingobium fluviale</name>
    <dbReference type="NCBI Taxonomy" id="2506423"/>
    <lineage>
        <taxon>Bacteria</taxon>
        <taxon>Pseudomonadati</taxon>
        <taxon>Pseudomonadota</taxon>
        <taxon>Alphaproteobacteria</taxon>
        <taxon>Sphingomonadales</taxon>
        <taxon>Sphingomonadaceae</taxon>
        <taxon>Sphingobium</taxon>
    </lineage>
</organism>
<evidence type="ECO:0000259" key="4">
    <source>
        <dbReference type="PROSITE" id="PS51063"/>
    </source>
</evidence>
<dbReference type="GO" id="GO:0003700">
    <property type="term" value="F:DNA-binding transcription factor activity"/>
    <property type="evidence" value="ECO:0007669"/>
    <property type="project" value="TreeGrafter"/>
</dbReference>
<dbReference type="SUPFAM" id="SSF51206">
    <property type="entry name" value="cAMP-binding domain-like"/>
    <property type="match status" value="1"/>
</dbReference>
<dbReference type="CDD" id="cd00038">
    <property type="entry name" value="CAP_ED"/>
    <property type="match status" value="1"/>
</dbReference>
<keyword evidence="1" id="KW-0805">Transcription regulation</keyword>
<dbReference type="PROSITE" id="PS51063">
    <property type="entry name" value="HTH_CRP_2"/>
    <property type="match status" value="1"/>
</dbReference>
<evidence type="ECO:0000313" key="5">
    <source>
        <dbReference type="EMBL" id="RXR30419.1"/>
    </source>
</evidence>
<dbReference type="InterPro" id="IPR000595">
    <property type="entry name" value="cNMP-bd_dom"/>
</dbReference>
<feature type="domain" description="HTH crp-type" evidence="4">
    <location>
        <begin position="145"/>
        <end position="223"/>
    </location>
</feature>
<gene>
    <name evidence="5" type="ORF">EQG66_03635</name>
</gene>
<dbReference type="Pfam" id="PF13545">
    <property type="entry name" value="HTH_Crp_2"/>
    <property type="match status" value="1"/>
</dbReference>
<comment type="caution">
    <text evidence="5">The sequence shown here is derived from an EMBL/GenBank/DDBJ whole genome shotgun (WGS) entry which is preliminary data.</text>
</comment>
<dbReference type="PRINTS" id="PR00034">
    <property type="entry name" value="HTHCRP"/>
</dbReference>
<proteinExistence type="predicted"/>
<evidence type="ECO:0000256" key="1">
    <source>
        <dbReference type="ARBA" id="ARBA00023015"/>
    </source>
</evidence>
<dbReference type="InterPro" id="IPR036388">
    <property type="entry name" value="WH-like_DNA-bd_sf"/>
</dbReference>
<dbReference type="PANTHER" id="PTHR24567">
    <property type="entry name" value="CRP FAMILY TRANSCRIPTIONAL REGULATORY PROTEIN"/>
    <property type="match status" value="1"/>
</dbReference>